<sequence length="705" mass="79546">MIHAGGRRDLKFFLAVRKMEDSFWDLHRRLGECYASQKKGLDLSLGFRLLPGMPTNSQSLRPRTKPALSANSAEPHSWSSENAQQPSPPHPPASELNLLPGIVTPAVSARWNSAPFLEDLRSAIQQAGRINASEEESRQEMNLSLNVREFWLRVTDEESFQHRQAQVRRPSVMISSNHLQDQHMPSASAARLRMMQRPGSPYRAWWNFLGMTLLCYDMFVIPLRFFSLPEVTFTNVMSWVTQLYWNFDLLLNFVTGYYDAGVLILDLRKTAKHYLTTWFVFDLAVVSVDWLIVGLNAREDDTAGVARLSKTIRTLRFLRLVRMGRLVKAGAVIESLQDLLGSQSAAIHYSILKIVVRLILINHTIACFWYGIATADEGVNNWVKQYQMEGRSTAFVYFTALQWAFANLGVGYVSLDAVNLNERVFSVFVTFCSLIIFSTLVSSVTSLMARLAKMKDEESQQLRLLQRFLTHNCIDADLSHRITTFLQYTFAAQDEARSMDQLPLLSLLSKPLQAELQLQRHRDFLAQCAFLNSLLQHDSVHVVRVMRDVALNSISHAVHAAGDVIFVAGSIAGSCYFLASGAHSYMREDERREKLCKLWVAEMCLWTPWIHVGDLVAEDISRLVTLEVTAFCECVGKTVETREMATAYAKQYVAALNKQSQYNNLSDLADEEPDISLLSEDRALAGGCCPRGMLAVKVIPAATNP</sequence>
<keyword evidence="2" id="KW-1133">Transmembrane helix</keyword>
<dbReference type="InterPro" id="IPR051413">
    <property type="entry name" value="K/Na_HCN_channel"/>
</dbReference>
<dbReference type="AlphaFoldDB" id="A0AA36JPA5"/>
<evidence type="ECO:0000313" key="4">
    <source>
        <dbReference type="Proteomes" id="UP001178507"/>
    </source>
</evidence>
<dbReference type="Gene3D" id="1.10.287.70">
    <property type="match status" value="1"/>
</dbReference>
<dbReference type="InterPro" id="IPR014710">
    <property type="entry name" value="RmlC-like_jellyroll"/>
</dbReference>
<feature type="transmembrane region" description="Helical" evidence="2">
    <location>
        <begin position="427"/>
        <end position="449"/>
    </location>
</feature>
<proteinExistence type="predicted"/>
<evidence type="ECO:0000313" key="3">
    <source>
        <dbReference type="EMBL" id="CAJ1409908.1"/>
    </source>
</evidence>
<feature type="transmembrane region" description="Helical" evidence="2">
    <location>
        <begin position="243"/>
        <end position="267"/>
    </location>
</feature>
<comment type="caution">
    <text evidence="3">The sequence shown here is derived from an EMBL/GenBank/DDBJ whole genome shotgun (WGS) entry which is preliminary data.</text>
</comment>
<dbReference type="GO" id="GO:0098855">
    <property type="term" value="C:HCN channel complex"/>
    <property type="evidence" value="ECO:0007669"/>
    <property type="project" value="TreeGrafter"/>
</dbReference>
<feature type="transmembrane region" description="Helical" evidence="2">
    <location>
        <begin position="394"/>
        <end position="415"/>
    </location>
</feature>
<dbReference type="Proteomes" id="UP001178507">
    <property type="component" value="Unassembled WGS sequence"/>
</dbReference>
<reference evidence="3" key="1">
    <citation type="submission" date="2023-08" db="EMBL/GenBank/DDBJ databases">
        <authorList>
            <person name="Chen Y."/>
            <person name="Shah S."/>
            <person name="Dougan E. K."/>
            <person name="Thang M."/>
            <person name="Chan C."/>
        </authorList>
    </citation>
    <scope>NUCLEOTIDE SEQUENCE</scope>
</reference>
<feature type="region of interest" description="Disordered" evidence="1">
    <location>
        <begin position="54"/>
        <end position="97"/>
    </location>
</feature>
<dbReference type="GO" id="GO:0003254">
    <property type="term" value="P:regulation of membrane depolarization"/>
    <property type="evidence" value="ECO:0007669"/>
    <property type="project" value="TreeGrafter"/>
</dbReference>
<dbReference type="GO" id="GO:0005249">
    <property type="term" value="F:voltage-gated potassium channel activity"/>
    <property type="evidence" value="ECO:0007669"/>
    <property type="project" value="TreeGrafter"/>
</dbReference>
<keyword evidence="2" id="KW-0812">Transmembrane</keyword>
<feature type="transmembrane region" description="Helical" evidence="2">
    <location>
        <begin position="204"/>
        <end position="223"/>
    </location>
</feature>
<feature type="transmembrane region" description="Helical" evidence="2">
    <location>
        <begin position="274"/>
        <end position="293"/>
    </location>
</feature>
<dbReference type="PANTHER" id="PTHR45689">
    <property type="entry name" value="I[[H]] CHANNEL, ISOFORM E"/>
    <property type="match status" value="1"/>
</dbReference>
<protein>
    <recommendedName>
        <fullName evidence="5">Cyclic nucleotide-binding domain-containing protein</fullName>
    </recommendedName>
</protein>
<accession>A0AA36JPA5</accession>
<gene>
    <name evidence="3" type="ORF">EVOR1521_LOCUS30877</name>
</gene>
<evidence type="ECO:0008006" key="5">
    <source>
        <dbReference type="Google" id="ProtNLM"/>
    </source>
</evidence>
<evidence type="ECO:0000256" key="1">
    <source>
        <dbReference type="SAM" id="MobiDB-lite"/>
    </source>
</evidence>
<name>A0AA36JPA5_9DINO</name>
<dbReference type="GO" id="GO:0035725">
    <property type="term" value="P:sodium ion transmembrane transport"/>
    <property type="evidence" value="ECO:0007669"/>
    <property type="project" value="TreeGrafter"/>
</dbReference>
<dbReference type="SUPFAM" id="SSF81324">
    <property type="entry name" value="Voltage-gated potassium channels"/>
    <property type="match status" value="1"/>
</dbReference>
<dbReference type="InterPro" id="IPR018490">
    <property type="entry name" value="cNMP-bd_dom_sf"/>
</dbReference>
<feature type="compositionally biased region" description="Polar residues" evidence="1">
    <location>
        <begin position="69"/>
        <end position="82"/>
    </location>
</feature>
<feature type="transmembrane region" description="Helical" evidence="2">
    <location>
        <begin position="354"/>
        <end position="373"/>
    </location>
</feature>
<keyword evidence="2" id="KW-0472">Membrane</keyword>
<dbReference type="Gene3D" id="2.60.120.10">
    <property type="entry name" value="Jelly Rolls"/>
    <property type="match status" value="1"/>
</dbReference>
<dbReference type="PANTHER" id="PTHR45689:SF5">
    <property type="entry name" value="I[[H]] CHANNEL, ISOFORM E"/>
    <property type="match status" value="1"/>
</dbReference>
<keyword evidence="4" id="KW-1185">Reference proteome</keyword>
<evidence type="ECO:0000256" key="2">
    <source>
        <dbReference type="SAM" id="Phobius"/>
    </source>
</evidence>
<organism evidence="3 4">
    <name type="scientific">Effrenium voratum</name>
    <dbReference type="NCBI Taxonomy" id="2562239"/>
    <lineage>
        <taxon>Eukaryota</taxon>
        <taxon>Sar</taxon>
        <taxon>Alveolata</taxon>
        <taxon>Dinophyceae</taxon>
        <taxon>Suessiales</taxon>
        <taxon>Symbiodiniaceae</taxon>
        <taxon>Effrenium</taxon>
    </lineage>
</organism>
<dbReference type="EMBL" id="CAUJNA010003794">
    <property type="protein sequence ID" value="CAJ1409908.1"/>
    <property type="molecule type" value="Genomic_DNA"/>
</dbReference>
<dbReference type="SUPFAM" id="SSF51206">
    <property type="entry name" value="cAMP-binding domain-like"/>
    <property type="match status" value="1"/>
</dbReference>